<comment type="subunit">
    <text evidence="3">Component of the ER membrane protein complex (EMC).</text>
</comment>
<keyword evidence="16" id="KW-1185">Reference proteome</keyword>
<dbReference type="EMBL" id="BFAD01000010">
    <property type="protein sequence ID" value="GBE86822.1"/>
    <property type="molecule type" value="Genomic_DNA"/>
</dbReference>
<sequence>MRFLSLWLAASCISSVWALHASEVGVVDWYKSFAGVPRIGAISTAPVFHRIGGSNGSTQSLVLTATEKNVLAAISPVDGSLAWRYLFDQDEHVIGLKAHQDVVAAVSGSGGATLRLFDALTGDLRVEKRLHRPDAGRLFEPETLGTAIAFEKDDVFVLSNGHILRRVDSKTGELKWCWASPDEASLVVYSKIIATPSVTYVVGLAKSFASYTLHVTTLSSSTGELLESMSIPSSIKDGLVDFLVLSTAGQSELTPHAIWFEDGSIRVLKLTPEIKETSSTSKGAVYKRVVDVGLSEHGQFVALKDDGTAHIFKLTEDGLKAVWEFRDSASSNQYAESHYVGGLDKDGWPFIARVYWSHVFKKATAHVFAAHLADGKGFSTSFTFPFETSVHGVMTHVALDAANPEEFKVISRLVLTTSTGAVQLWQQDQLHWTREEALSDIRVAEFVELPERKIIAALGREEEETFMARLVRQTSEAQDFPQYAINFVKRFVTGSYASVSSSVASPTNASEPLSRDTFGLRKIIVVATPYGKVYGIDSANGEIVWSRVFGLGWAAEVGGHILPVKLFVTRTVSDGDSPQVVLITQRRASNTLVDTVLFHIDALTGADVRGVSPAGALLQGLDVIAGPLVEAYLLRSGNSKIVVLLDEFVQVHLYPDTSESTAVYKKALPSLYFVLRTGPRGSQRLTGHQISSVEELMGRDVAYPTWTVSLPPSEVIYSIIPKPHEPVASLGKVLGNRTTLYKYLNPNLVAVVTGSSSPPSASTCSVYLVDGAKGTIIYHATLPSMVDSCDIHVALTENWLVYDYYDGELGVDQAKSHRIVSVELYEGSGVDDKRRSSDASSFSDESADVTIFEQSYVLPRGITTISATSTSYGISMKDIIVANENHQIQSFPRRFLDPRRPKQKPTNQEMEEWLTQYEPLIPDDPKRVLSHNYEVAQTKRIITSPALLESTSLVFAYGLDLFFTRVAPSSTFDVLSENFNKAQLVFTVGGLALAIIVAKPMVSRKRLRERWYD</sequence>
<feature type="chain" id="PRO_5019043010" description="ER membrane protein complex subunit 1" evidence="12">
    <location>
        <begin position="19"/>
        <end position="1013"/>
    </location>
</feature>
<evidence type="ECO:0000259" key="14">
    <source>
        <dbReference type="Pfam" id="PF25293"/>
    </source>
</evidence>
<evidence type="ECO:0000259" key="13">
    <source>
        <dbReference type="Pfam" id="PF07774"/>
    </source>
</evidence>
<dbReference type="GO" id="GO:0034975">
    <property type="term" value="P:protein folding in endoplasmic reticulum"/>
    <property type="evidence" value="ECO:0007669"/>
    <property type="project" value="TreeGrafter"/>
</dbReference>
<evidence type="ECO:0000256" key="7">
    <source>
        <dbReference type="ARBA" id="ARBA00022801"/>
    </source>
</evidence>
<evidence type="ECO:0000313" key="16">
    <source>
        <dbReference type="Proteomes" id="UP000287166"/>
    </source>
</evidence>
<dbReference type="Proteomes" id="UP000287166">
    <property type="component" value="Unassembled WGS sequence"/>
</dbReference>
<dbReference type="PANTHER" id="PTHR21573">
    <property type="entry name" value="ER MEMBRANE PROTEIN COMPLEX SUBUNIT 1"/>
    <property type="match status" value="1"/>
</dbReference>
<dbReference type="InParanoid" id="A0A401GXB0"/>
<proteinExistence type="inferred from homology"/>
<reference evidence="15 16" key="1">
    <citation type="journal article" date="2018" name="Sci. Rep.">
        <title>Genome sequence of the cauliflower mushroom Sparassis crispa (Hanabiratake) and its association with beneficial usage.</title>
        <authorList>
            <person name="Kiyama R."/>
            <person name="Furutani Y."/>
            <person name="Kawaguchi K."/>
            <person name="Nakanishi T."/>
        </authorList>
    </citation>
    <scope>NUCLEOTIDE SEQUENCE [LARGE SCALE GENOMIC DNA]</scope>
</reference>
<evidence type="ECO:0000256" key="3">
    <source>
        <dbReference type="ARBA" id="ARBA00011276"/>
    </source>
</evidence>
<feature type="signal peptide" evidence="12">
    <location>
        <begin position="1"/>
        <end position="18"/>
    </location>
</feature>
<dbReference type="STRING" id="139825.A0A401GXB0"/>
<comment type="caution">
    <text evidence="15">The sequence shown here is derived from an EMBL/GenBank/DDBJ whole genome shotgun (WGS) entry which is preliminary data.</text>
</comment>
<dbReference type="GO" id="GO:0072546">
    <property type="term" value="C:EMC complex"/>
    <property type="evidence" value="ECO:0007669"/>
    <property type="project" value="InterPro"/>
</dbReference>
<dbReference type="RefSeq" id="XP_027617735.1">
    <property type="nucleotide sequence ID" value="XM_027761934.1"/>
</dbReference>
<protein>
    <recommendedName>
        <fullName evidence="4">ER membrane protein complex subunit 1</fullName>
    </recommendedName>
</protein>
<evidence type="ECO:0000256" key="11">
    <source>
        <dbReference type="ARBA" id="ARBA00023180"/>
    </source>
</evidence>
<dbReference type="InterPro" id="IPR015943">
    <property type="entry name" value="WD40/YVTN_repeat-like_dom_sf"/>
</dbReference>
<dbReference type="AlphaFoldDB" id="A0A401GXB0"/>
<evidence type="ECO:0000313" key="15">
    <source>
        <dbReference type="EMBL" id="GBE86822.1"/>
    </source>
</evidence>
<evidence type="ECO:0000256" key="8">
    <source>
        <dbReference type="ARBA" id="ARBA00022824"/>
    </source>
</evidence>
<evidence type="ECO:0000256" key="2">
    <source>
        <dbReference type="ARBA" id="ARBA00007904"/>
    </source>
</evidence>
<keyword evidence="5" id="KW-0812">Transmembrane</keyword>
<dbReference type="SUPFAM" id="SSF50998">
    <property type="entry name" value="Quinoprotein alcohol dehydrogenase-like"/>
    <property type="match status" value="2"/>
</dbReference>
<keyword evidence="7" id="KW-0378">Hydrolase</keyword>
<gene>
    <name evidence="15" type="ORF">SCP_1000640</name>
</gene>
<dbReference type="Pfam" id="PF25293">
    <property type="entry name" value="Beta-prop_EMC1_N"/>
    <property type="match status" value="1"/>
</dbReference>
<feature type="domain" description="ER membrane protein complex subunit 1 C-terminal" evidence="13">
    <location>
        <begin position="796"/>
        <end position="1011"/>
    </location>
</feature>
<accession>A0A401GXB0</accession>
<keyword evidence="6 12" id="KW-0732">Signal</keyword>
<dbReference type="InterPro" id="IPR058545">
    <property type="entry name" value="Beta-prop_EMC1_1st"/>
</dbReference>
<keyword evidence="11" id="KW-0325">Glycoprotein</keyword>
<comment type="subcellular location">
    <subcellularLocation>
        <location evidence="1">Endoplasmic reticulum membrane</location>
        <topology evidence="1">Single-pass type I membrane protein</topology>
    </subcellularLocation>
</comment>
<dbReference type="Gene3D" id="2.130.10.10">
    <property type="entry name" value="YVTN repeat-like/Quinoprotein amine dehydrogenase"/>
    <property type="match status" value="1"/>
</dbReference>
<dbReference type="Pfam" id="PF07774">
    <property type="entry name" value="EMC1_C"/>
    <property type="match status" value="1"/>
</dbReference>
<dbReference type="GeneID" id="38783739"/>
<keyword evidence="8" id="KW-0256">Endoplasmic reticulum</keyword>
<dbReference type="InterPro" id="IPR011678">
    <property type="entry name" value="EMC1_C"/>
</dbReference>
<keyword evidence="10" id="KW-0472">Membrane</keyword>
<evidence type="ECO:0000256" key="4">
    <source>
        <dbReference type="ARBA" id="ARBA00020824"/>
    </source>
</evidence>
<dbReference type="PROSITE" id="PS00758">
    <property type="entry name" value="ARGE_DAPE_CPG2_1"/>
    <property type="match status" value="1"/>
</dbReference>
<name>A0A401GXB0_9APHY</name>
<dbReference type="InterPro" id="IPR026895">
    <property type="entry name" value="EMC1"/>
</dbReference>
<dbReference type="PANTHER" id="PTHR21573:SF0">
    <property type="entry name" value="ER MEMBRANE PROTEIN COMPLEX SUBUNIT 1"/>
    <property type="match status" value="1"/>
</dbReference>
<evidence type="ECO:0000256" key="9">
    <source>
        <dbReference type="ARBA" id="ARBA00022989"/>
    </source>
</evidence>
<feature type="domain" description="EMC1 first beta-propeller" evidence="14">
    <location>
        <begin position="18"/>
        <end position="436"/>
    </location>
</feature>
<keyword evidence="9" id="KW-1133">Transmembrane helix</keyword>
<dbReference type="InterPro" id="IPR001261">
    <property type="entry name" value="ArgE/DapE_CS"/>
</dbReference>
<evidence type="ECO:0000256" key="1">
    <source>
        <dbReference type="ARBA" id="ARBA00004115"/>
    </source>
</evidence>
<evidence type="ECO:0000256" key="12">
    <source>
        <dbReference type="SAM" id="SignalP"/>
    </source>
</evidence>
<evidence type="ECO:0000256" key="6">
    <source>
        <dbReference type="ARBA" id="ARBA00022729"/>
    </source>
</evidence>
<evidence type="ECO:0000256" key="5">
    <source>
        <dbReference type="ARBA" id="ARBA00022692"/>
    </source>
</evidence>
<dbReference type="OrthoDB" id="28092at2759"/>
<organism evidence="15 16">
    <name type="scientific">Sparassis crispa</name>
    <dbReference type="NCBI Taxonomy" id="139825"/>
    <lineage>
        <taxon>Eukaryota</taxon>
        <taxon>Fungi</taxon>
        <taxon>Dikarya</taxon>
        <taxon>Basidiomycota</taxon>
        <taxon>Agaricomycotina</taxon>
        <taxon>Agaricomycetes</taxon>
        <taxon>Polyporales</taxon>
        <taxon>Sparassidaceae</taxon>
        <taxon>Sparassis</taxon>
    </lineage>
</organism>
<dbReference type="InterPro" id="IPR011047">
    <property type="entry name" value="Quinoprotein_ADH-like_sf"/>
</dbReference>
<evidence type="ECO:0000256" key="10">
    <source>
        <dbReference type="ARBA" id="ARBA00023136"/>
    </source>
</evidence>
<comment type="similarity">
    <text evidence="2">Belongs to the EMC1 family.</text>
</comment>